<organism evidence="2 3">
    <name type="scientific">Umboniibacter marinipuniceus</name>
    <dbReference type="NCBI Taxonomy" id="569599"/>
    <lineage>
        <taxon>Bacteria</taxon>
        <taxon>Pseudomonadati</taxon>
        <taxon>Pseudomonadota</taxon>
        <taxon>Gammaproteobacteria</taxon>
        <taxon>Cellvibrionales</taxon>
        <taxon>Cellvibrionaceae</taxon>
        <taxon>Umboniibacter</taxon>
    </lineage>
</organism>
<dbReference type="AlphaFoldDB" id="A0A3M0A9I8"/>
<dbReference type="RefSeq" id="WP_121876136.1">
    <property type="nucleotide sequence ID" value="NZ_REFJ01000002.1"/>
</dbReference>
<dbReference type="Pfam" id="PF01872">
    <property type="entry name" value="RibD_C"/>
    <property type="match status" value="1"/>
</dbReference>
<dbReference type="InterPro" id="IPR050765">
    <property type="entry name" value="Riboflavin_Biosynth_HTPR"/>
</dbReference>
<evidence type="ECO:0000313" key="2">
    <source>
        <dbReference type="EMBL" id="RMA80964.1"/>
    </source>
</evidence>
<evidence type="ECO:0000259" key="1">
    <source>
        <dbReference type="Pfam" id="PF01872"/>
    </source>
</evidence>
<dbReference type="SUPFAM" id="SSF53597">
    <property type="entry name" value="Dihydrofolate reductase-like"/>
    <property type="match status" value="1"/>
</dbReference>
<accession>A0A3M0A9I8</accession>
<dbReference type="GO" id="GO:0009231">
    <property type="term" value="P:riboflavin biosynthetic process"/>
    <property type="evidence" value="ECO:0007669"/>
    <property type="project" value="InterPro"/>
</dbReference>
<dbReference type="InterPro" id="IPR024072">
    <property type="entry name" value="DHFR-like_dom_sf"/>
</dbReference>
<dbReference type="Gene3D" id="3.40.430.10">
    <property type="entry name" value="Dihydrofolate Reductase, subunit A"/>
    <property type="match status" value="1"/>
</dbReference>
<dbReference type="GO" id="GO:0008703">
    <property type="term" value="F:5-amino-6-(5-phosphoribosylamino)uracil reductase activity"/>
    <property type="evidence" value="ECO:0007669"/>
    <property type="project" value="InterPro"/>
</dbReference>
<gene>
    <name evidence="2" type="ORF">DFR27_0754</name>
</gene>
<name>A0A3M0A9I8_9GAMM</name>
<keyword evidence="3" id="KW-1185">Reference proteome</keyword>
<dbReference type="PANTHER" id="PTHR38011">
    <property type="entry name" value="DIHYDROFOLATE REDUCTASE FAMILY PROTEIN (AFU_ORTHOLOGUE AFUA_8G06820)"/>
    <property type="match status" value="1"/>
</dbReference>
<comment type="caution">
    <text evidence="2">The sequence shown here is derived from an EMBL/GenBank/DDBJ whole genome shotgun (WGS) entry which is preliminary data.</text>
</comment>
<dbReference type="InterPro" id="IPR002734">
    <property type="entry name" value="RibDG_C"/>
</dbReference>
<reference evidence="2 3" key="1">
    <citation type="submission" date="2018-10" db="EMBL/GenBank/DDBJ databases">
        <title>Genomic Encyclopedia of Type Strains, Phase IV (KMG-IV): sequencing the most valuable type-strain genomes for metagenomic binning, comparative biology and taxonomic classification.</title>
        <authorList>
            <person name="Goeker M."/>
        </authorList>
    </citation>
    <scope>NUCLEOTIDE SEQUENCE [LARGE SCALE GENOMIC DNA]</scope>
    <source>
        <strain evidence="2 3">DSM 25080</strain>
    </source>
</reference>
<feature type="domain" description="Bacterial bifunctional deaminase-reductase C-terminal" evidence="1">
    <location>
        <begin position="5"/>
        <end position="161"/>
    </location>
</feature>
<dbReference type="EMBL" id="REFJ01000002">
    <property type="protein sequence ID" value="RMA80964.1"/>
    <property type="molecule type" value="Genomic_DNA"/>
</dbReference>
<dbReference type="OrthoDB" id="9782335at2"/>
<sequence>MKCSCFIATSVDGYIATADDSVEWLTTSGKQGVDLGVNADMGFNYYLDTVDCMIMGRKCLEKLASFKLSAEQWPYRDLRIIALTSSLSQVPEGLPAPIELHSGDIQLLVKQLEQDGFKHAYIDGGATITGFLNKQLLNEITTTQAPILLGSGKPLFGLMSKSVAVVNPRAIVYDNDFVQISYTLSYHHN</sequence>
<dbReference type="Proteomes" id="UP000267187">
    <property type="component" value="Unassembled WGS sequence"/>
</dbReference>
<proteinExistence type="predicted"/>
<evidence type="ECO:0000313" key="3">
    <source>
        <dbReference type="Proteomes" id="UP000267187"/>
    </source>
</evidence>
<protein>
    <submittedName>
        <fullName evidence="2">Dihydrofolate reductase</fullName>
    </submittedName>
</protein>
<dbReference type="PANTHER" id="PTHR38011:SF11">
    <property type="entry name" value="2,5-DIAMINO-6-RIBOSYLAMINO-4(3H)-PYRIMIDINONE 5'-PHOSPHATE REDUCTASE"/>
    <property type="match status" value="1"/>
</dbReference>